<organism evidence="2 3">
    <name type="scientific">Anabarilius grahami</name>
    <name type="common">Kanglang fish</name>
    <name type="synonym">Barilius grahami</name>
    <dbReference type="NCBI Taxonomy" id="495550"/>
    <lineage>
        <taxon>Eukaryota</taxon>
        <taxon>Metazoa</taxon>
        <taxon>Chordata</taxon>
        <taxon>Craniata</taxon>
        <taxon>Vertebrata</taxon>
        <taxon>Euteleostomi</taxon>
        <taxon>Actinopterygii</taxon>
        <taxon>Neopterygii</taxon>
        <taxon>Teleostei</taxon>
        <taxon>Ostariophysi</taxon>
        <taxon>Cypriniformes</taxon>
        <taxon>Xenocyprididae</taxon>
        <taxon>Xenocypridinae</taxon>
        <taxon>Xenocypridinae incertae sedis</taxon>
        <taxon>Anabarilius</taxon>
    </lineage>
</organism>
<keyword evidence="3" id="KW-1185">Reference proteome</keyword>
<evidence type="ECO:0000313" key="3">
    <source>
        <dbReference type="Proteomes" id="UP000281406"/>
    </source>
</evidence>
<protein>
    <submittedName>
        <fullName evidence="2">Activating signal cointegrator 1 complex subunit 3</fullName>
    </submittedName>
</protein>
<dbReference type="EMBL" id="RJVU01053528">
    <property type="protein sequence ID" value="ROL33057.1"/>
    <property type="molecule type" value="Genomic_DNA"/>
</dbReference>
<dbReference type="Proteomes" id="UP000281406">
    <property type="component" value="Unassembled WGS sequence"/>
</dbReference>
<dbReference type="AlphaFoldDB" id="A0A3N0Y4F2"/>
<dbReference type="Pfam" id="PF26582">
    <property type="entry name" value="ASCC3_N"/>
    <property type="match status" value="1"/>
</dbReference>
<evidence type="ECO:0000313" key="2">
    <source>
        <dbReference type="EMBL" id="ROL33057.1"/>
    </source>
</evidence>
<gene>
    <name evidence="2" type="ORF">DPX16_5952</name>
</gene>
<feature type="domain" description="ASCC3-like N-terminal" evidence="1">
    <location>
        <begin position="52"/>
        <end position="154"/>
    </location>
</feature>
<name>A0A3N0Y4F2_ANAGA</name>
<sequence>MSPPRLTGALRSFSTVSKQDDLTQDVYDLKTKRLKRQEIFARDGLTWQKIVQFFTQHLEKKDQPAATHELKSILQAAKQIVGTDFGQDTIESAGVFLFKTFHNKDKIGHEETRAIKQMFGPFPASAAELSCAAVGRLVAQIGESQVDAFIQTQSSLKTVNRGSVFGRNIAFSFDTYVLDAHDAVPWSEGTDMEQAMDFHSLLNNHVGERRAGAERDDAYSAEELEQRNADGSILRQEVEKYLNEGNMVSSSAEELSTSLFEMLASTKSDDELQNERAYTNAHESGYRIDLVLGTTTIALRLLFEFLGPQGFEMISMLLQRRSDIVDALVSVPSDCRPHFTSVSGFTVPALTHIRDGDSVLILTATQVTLGHFLGTSQHFLD</sequence>
<dbReference type="InterPro" id="IPR058856">
    <property type="entry name" value="ASCC3_N"/>
</dbReference>
<comment type="caution">
    <text evidence="2">The sequence shown here is derived from an EMBL/GenBank/DDBJ whole genome shotgun (WGS) entry which is preliminary data.</text>
</comment>
<dbReference type="OrthoDB" id="5575at2759"/>
<reference evidence="2 3" key="1">
    <citation type="submission" date="2018-10" db="EMBL/GenBank/DDBJ databases">
        <title>Genome assembly for a Yunnan-Guizhou Plateau 3E fish, Anabarilius grahami (Regan), and its evolutionary and genetic applications.</title>
        <authorList>
            <person name="Jiang W."/>
        </authorList>
    </citation>
    <scope>NUCLEOTIDE SEQUENCE [LARGE SCALE GENOMIC DNA]</scope>
    <source>
        <strain evidence="2">AG-KIZ</strain>
        <tissue evidence="2">Muscle</tissue>
    </source>
</reference>
<accession>A0A3N0Y4F2</accession>
<proteinExistence type="predicted"/>
<evidence type="ECO:0000259" key="1">
    <source>
        <dbReference type="Pfam" id="PF26582"/>
    </source>
</evidence>